<gene>
    <name evidence="2" type="ORF">PC9H_009109</name>
</gene>
<dbReference type="EMBL" id="JACETU010000006">
    <property type="protein sequence ID" value="KAF7426740.1"/>
    <property type="molecule type" value="Genomic_DNA"/>
</dbReference>
<feature type="region of interest" description="Disordered" evidence="1">
    <location>
        <begin position="1"/>
        <end position="40"/>
    </location>
</feature>
<evidence type="ECO:0000313" key="3">
    <source>
        <dbReference type="Proteomes" id="UP000623687"/>
    </source>
</evidence>
<dbReference type="GeneID" id="59378927"/>
<organism evidence="2 3">
    <name type="scientific">Pleurotus ostreatus</name>
    <name type="common">Oyster mushroom</name>
    <name type="synonym">White-rot fungus</name>
    <dbReference type="NCBI Taxonomy" id="5322"/>
    <lineage>
        <taxon>Eukaryota</taxon>
        <taxon>Fungi</taxon>
        <taxon>Dikarya</taxon>
        <taxon>Basidiomycota</taxon>
        <taxon>Agaricomycotina</taxon>
        <taxon>Agaricomycetes</taxon>
        <taxon>Agaricomycetidae</taxon>
        <taxon>Agaricales</taxon>
        <taxon>Pleurotineae</taxon>
        <taxon>Pleurotaceae</taxon>
        <taxon>Pleurotus</taxon>
    </lineage>
</organism>
<evidence type="ECO:0000256" key="1">
    <source>
        <dbReference type="SAM" id="MobiDB-lite"/>
    </source>
</evidence>
<protein>
    <submittedName>
        <fullName evidence="2">Uncharacterized protein</fullName>
    </submittedName>
</protein>
<dbReference type="AlphaFoldDB" id="A0A8H6ZQ34"/>
<sequence length="225" mass="23130">MDIEARRANAQSSTRSQSQSQTSQSQTLSITPSATGSRTAASLTPIPLSALSIPNTPISVGMGVGMGGIMGAGAGMGMDELTPSSMLSGGEAWRCARDDGDTTTEAHRGSGIDGDPGFSGGGSDSSIWNGADTDVSMCLTGPSTHHGRTHLVFYIPASIPLHIVTPCLFVLSLRWRTCPAVAVRCFADVRPVGDGAVDTVASTWAPALPSALQGLSLSLSPWKNE</sequence>
<dbReference type="VEuPathDB" id="FungiDB:PC9H_009109"/>
<reference evidence="2" key="1">
    <citation type="submission" date="2019-07" db="EMBL/GenBank/DDBJ databases">
        <authorList>
            <person name="Palmer J.M."/>
        </authorList>
    </citation>
    <scope>NUCLEOTIDE SEQUENCE</scope>
    <source>
        <strain evidence="2">PC9</strain>
    </source>
</reference>
<evidence type="ECO:0000313" key="2">
    <source>
        <dbReference type="EMBL" id="KAF7426740.1"/>
    </source>
</evidence>
<comment type="caution">
    <text evidence="2">The sequence shown here is derived from an EMBL/GenBank/DDBJ whole genome shotgun (WGS) entry which is preliminary data.</text>
</comment>
<keyword evidence="3" id="KW-1185">Reference proteome</keyword>
<feature type="region of interest" description="Disordered" evidence="1">
    <location>
        <begin position="97"/>
        <end position="125"/>
    </location>
</feature>
<feature type="compositionally biased region" description="Low complexity" evidence="1">
    <location>
        <begin position="11"/>
        <end position="33"/>
    </location>
</feature>
<accession>A0A8H6ZQ34</accession>
<name>A0A8H6ZQ34_PLEOS</name>
<dbReference type="RefSeq" id="XP_036630044.1">
    <property type="nucleotide sequence ID" value="XM_036778616.1"/>
</dbReference>
<dbReference type="Proteomes" id="UP000623687">
    <property type="component" value="Unassembled WGS sequence"/>
</dbReference>
<proteinExistence type="predicted"/>
<feature type="compositionally biased region" description="Basic and acidic residues" evidence="1">
    <location>
        <begin position="97"/>
        <end position="110"/>
    </location>
</feature>
<feature type="compositionally biased region" description="Gly residues" evidence="1">
    <location>
        <begin position="111"/>
        <end position="123"/>
    </location>
</feature>